<accession>A0ABD4YRB1</accession>
<name>A0ABD4YRB1_9BURK</name>
<dbReference type="AlphaFoldDB" id="A0ABD4YRB1"/>
<dbReference type="EMBL" id="JAOBZK010000007">
    <property type="protein sequence ID" value="MDH1177950.1"/>
    <property type="molecule type" value="Genomic_DNA"/>
</dbReference>
<organism evidence="1 2">
    <name type="scientific">Achromobacter mucicolens</name>
    <dbReference type="NCBI Taxonomy" id="1389922"/>
    <lineage>
        <taxon>Bacteria</taxon>
        <taxon>Pseudomonadati</taxon>
        <taxon>Pseudomonadota</taxon>
        <taxon>Betaproteobacteria</taxon>
        <taxon>Burkholderiales</taxon>
        <taxon>Alcaligenaceae</taxon>
        <taxon>Achromobacter</taxon>
    </lineage>
</organism>
<evidence type="ECO:0000313" key="2">
    <source>
        <dbReference type="Proteomes" id="UP001158644"/>
    </source>
</evidence>
<dbReference type="RefSeq" id="WP_279990321.1">
    <property type="nucleotide sequence ID" value="NZ_JAOBZK010000007.1"/>
</dbReference>
<dbReference type="Proteomes" id="UP001158644">
    <property type="component" value="Unassembled WGS sequence"/>
</dbReference>
<comment type="caution">
    <text evidence="1">The sequence shown here is derived from an EMBL/GenBank/DDBJ whole genome shotgun (WGS) entry which is preliminary data.</text>
</comment>
<sequence>MAANILKNHSVGDIEKALAEGLGKLLDRKVKVEIGGLTFEDADDLMFDGHMKASELSISVNRKWDQTKLRD</sequence>
<evidence type="ECO:0000313" key="1">
    <source>
        <dbReference type="EMBL" id="MDH1177950.1"/>
    </source>
</evidence>
<reference evidence="1 2" key="1">
    <citation type="submission" date="2022-09" db="EMBL/GenBank/DDBJ databases">
        <title>Intensive care unit water sources are persistently colonized with multi-drug resistant bacteria and are the site of extensive horizontal gene transfer of antibiotic resistance genes.</title>
        <authorList>
            <person name="Diorio-Toth L."/>
        </authorList>
    </citation>
    <scope>NUCLEOTIDE SEQUENCE [LARGE SCALE GENOMIC DNA]</scope>
    <source>
        <strain evidence="1 2">GD03967</strain>
    </source>
</reference>
<gene>
    <name evidence="1" type="ORF">N5C72_07680</name>
</gene>
<proteinExistence type="predicted"/>
<protein>
    <submittedName>
        <fullName evidence="1">Uncharacterized protein</fullName>
    </submittedName>
</protein>